<reference evidence="1 2" key="1">
    <citation type="submission" date="2020-11" db="EMBL/GenBank/DDBJ databases">
        <authorList>
            <person name="Kim M.K."/>
        </authorList>
    </citation>
    <scope>NUCLEOTIDE SEQUENCE [LARGE SCALE GENOMIC DNA]</scope>
    <source>
        <strain evidence="1 2">BT662</strain>
    </source>
</reference>
<organism evidence="1 2">
    <name type="scientific">Hymenobacter ruricola</name>
    <dbReference type="NCBI Taxonomy" id="2791023"/>
    <lineage>
        <taxon>Bacteria</taxon>
        <taxon>Pseudomonadati</taxon>
        <taxon>Bacteroidota</taxon>
        <taxon>Cytophagia</taxon>
        <taxon>Cytophagales</taxon>
        <taxon>Hymenobacteraceae</taxon>
        <taxon>Hymenobacter</taxon>
    </lineage>
</organism>
<gene>
    <name evidence="1" type="ORF">I2H31_22880</name>
</gene>
<protein>
    <recommendedName>
        <fullName evidence="3">T9SS type A sorting domain-containing protein</fullName>
    </recommendedName>
</protein>
<keyword evidence="2" id="KW-1185">Reference proteome</keyword>
<evidence type="ECO:0000313" key="1">
    <source>
        <dbReference type="EMBL" id="MBF9223965.1"/>
    </source>
</evidence>
<proteinExistence type="predicted"/>
<dbReference type="EMBL" id="JADQDM010000021">
    <property type="protein sequence ID" value="MBF9223965.1"/>
    <property type="molecule type" value="Genomic_DNA"/>
</dbReference>
<dbReference type="RefSeq" id="WP_196295389.1">
    <property type="nucleotide sequence ID" value="NZ_JADQDM010000021.1"/>
</dbReference>
<evidence type="ECO:0000313" key="2">
    <source>
        <dbReference type="Proteomes" id="UP000618931"/>
    </source>
</evidence>
<comment type="caution">
    <text evidence="1">The sequence shown here is derived from an EMBL/GenBank/DDBJ whole genome shotgun (WGS) entry which is preliminary data.</text>
</comment>
<accession>A0ABS0IAJ2</accession>
<dbReference type="Proteomes" id="UP000618931">
    <property type="component" value="Unassembled WGS sequence"/>
</dbReference>
<evidence type="ECO:0008006" key="3">
    <source>
        <dbReference type="Google" id="ProtNLM"/>
    </source>
</evidence>
<sequence>MDLLTADNGANTVSVQFNDGGAFRGAQQFGVSAGGGLTYCIVMGDVDGGLDLLTGNNGNTGTVSIRLNQLALAAAPGRATFSVFPDSAHGTATLTGAPPHAPLILLDALGRMPLSATADAGGTARLRLPEGLPAGVYLVRSGGAVRRLVVQ</sequence>
<name>A0ABS0IAJ2_9BACT</name>